<name>A0A0C1C3G6_ASPUT</name>
<evidence type="ECO:0000256" key="3">
    <source>
        <dbReference type="ARBA" id="ARBA00022617"/>
    </source>
</evidence>
<evidence type="ECO:0000256" key="6">
    <source>
        <dbReference type="ARBA" id="ARBA00022824"/>
    </source>
</evidence>
<keyword evidence="9 13" id="KW-0408">Iron</keyword>
<dbReference type="GO" id="GO:0020037">
    <property type="term" value="F:heme binding"/>
    <property type="evidence" value="ECO:0007669"/>
    <property type="project" value="UniProtKB-UniRule"/>
</dbReference>
<dbReference type="SMART" id="SM01117">
    <property type="entry name" value="Cyt-b5"/>
    <property type="match status" value="1"/>
</dbReference>
<dbReference type="EMBL" id="JOMC01000088">
    <property type="protein sequence ID" value="KIA75575.1"/>
    <property type="molecule type" value="Genomic_DNA"/>
</dbReference>
<reference evidence="15 16" key="1">
    <citation type="submission" date="2014-11" db="EMBL/GenBank/DDBJ databases">
        <title>Genomics derived discovery of secondary metabolites biosynthetic gene clusters in Aspergillus ustus.</title>
        <authorList>
            <person name="Pi B."/>
            <person name="Dai F."/>
            <person name="Song X."/>
            <person name="Zhu C."/>
            <person name="Li H."/>
            <person name="Yu D."/>
        </authorList>
    </citation>
    <scope>NUCLEOTIDE SEQUENCE [LARGE SCALE GENOMIC DNA]</scope>
    <source>
        <strain evidence="15 16">3.3904</strain>
    </source>
</reference>
<dbReference type="Proteomes" id="UP000053475">
    <property type="component" value="Unassembled WGS sequence"/>
</dbReference>
<evidence type="ECO:0000256" key="2">
    <source>
        <dbReference type="ARBA" id="ARBA00022448"/>
    </source>
</evidence>
<gene>
    <name evidence="15" type="ORF">HK57_00678</name>
</gene>
<keyword evidence="4 13" id="KW-0812">Transmembrane</keyword>
<dbReference type="GO" id="GO:0046872">
    <property type="term" value="F:metal ion binding"/>
    <property type="evidence" value="ECO:0007669"/>
    <property type="project" value="UniProtKB-UniRule"/>
</dbReference>
<keyword evidence="3 13" id="KW-0349">Heme</keyword>
<keyword evidence="13" id="KW-1133">Transmembrane helix</keyword>
<dbReference type="Pfam" id="PF00173">
    <property type="entry name" value="Cyt-b5"/>
    <property type="match status" value="1"/>
</dbReference>
<dbReference type="PANTHER" id="PTHR19359">
    <property type="entry name" value="CYTOCHROME B5"/>
    <property type="match status" value="1"/>
</dbReference>
<dbReference type="PRINTS" id="PR00363">
    <property type="entry name" value="CYTOCHROMEB5"/>
</dbReference>
<keyword evidence="7" id="KW-0492">Microsome</keyword>
<dbReference type="InterPro" id="IPR050668">
    <property type="entry name" value="Cytochrome_b5"/>
</dbReference>
<evidence type="ECO:0000256" key="4">
    <source>
        <dbReference type="ARBA" id="ARBA00022692"/>
    </source>
</evidence>
<dbReference type="InterPro" id="IPR036400">
    <property type="entry name" value="Cyt_B5-like_heme/steroid_sf"/>
</dbReference>
<evidence type="ECO:0000256" key="13">
    <source>
        <dbReference type="RuleBase" id="RU362121"/>
    </source>
</evidence>
<evidence type="ECO:0000313" key="16">
    <source>
        <dbReference type="Proteomes" id="UP000053475"/>
    </source>
</evidence>
<keyword evidence="8" id="KW-0249">Electron transport</keyword>
<comment type="subcellular location">
    <subcellularLocation>
        <location evidence="1">Endoplasmic reticulum membrane</location>
        <topology evidence="1">Single-pass membrane protein</topology>
        <orientation evidence="1">Cytoplasmic side</orientation>
    </subcellularLocation>
    <subcellularLocation>
        <location evidence="11">Microsome membrane</location>
        <topology evidence="11">Single-pass membrane protein</topology>
        <orientation evidence="11">Cytoplasmic side</orientation>
    </subcellularLocation>
</comment>
<dbReference type="Gene3D" id="3.10.120.10">
    <property type="entry name" value="Cytochrome b5-like heme/steroid binding domain"/>
    <property type="match status" value="1"/>
</dbReference>
<dbReference type="PANTHER" id="PTHR19359:SF150">
    <property type="entry name" value="CYTOCHROME B5"/>
    <property type="match status" value="1"/>
</dbReference>
<organism evidence="15 16">
    <name type="scientific">Aspergillus ustus</name>
    <dbReference type="NCBI Taxonomy" id="40382"/>
    <lineage>
        <taxon>Eukaryota</taxon>
        <taxon>Fungi</taxon>
        <taxon>Dikarya</taxon>
        <taxon>Ascomycota</taxon>
        <taxon>Pezizomycotina</taxon>
        <taxon>Eurotiomycetes</taxon>
        <taxon>Eurotiomycetidae</taxon>
        <taxon>Eurotiales</taxon>
        <taxon>Aspergillaceae</taxon>
        <taxon>Aspergillus</taxon>
        <taxon>Aspergillus subgen. Nidulantes</taxon>
    </lineage>
</organism>
<evidence type="ECO:0000256" key="7">
    <source>
        <dbReference type="ARBA" id="ARBA00022848"/>
    </source>
</evidence>
<keyword evidence="10 13" id="KW-0472">Membrane</keyword>
<evidence type="ECO:0000256" key="9">
    <source>
        <dbReference type="ARBA" id="ARBA00023004"/>
    </source>
</evidence>
<evidence type="ECO:0000256" key="12">
    <source>
        <dbReference type="ARBA" id="ARBA00038168"/>
    </source>
</evidence>
<dbReference type="InterPro" id="IPR018506">
    <property type="entry name" value="Cyt_B5_heme-BS"/>
</dbReference>
<keyword evidence="2" id="KW-0813">Transport</keyword>
<dbReference type="FunFam" id="3.10.120.10:FF:000002">
    <property type="entry name" value="Cytochrome b5 type B"/>
    <property type="match status" value="1"/>
</dbReference>
<feature type="transmembrane region" description="Helical" evidence="13">
    <location>
        <begin position="105"/>
        <end position="125"/>
    </location>
</feature>
<evidence type="ECO:0000256" key="10">
    <source>
        <dbReference type="ARBA" id="ARBA00023136"/>
    </source>
</evidence>
<evidence type="ECO:0000256" key="8">
    <source>
        <dbReference type="ARBA" id="ARBA00022982"/>
    </source>
</evidence>
<dbReference type="AlphaFoldDB" id="A0A0C1C3G6"/>
<dbReference type="PROSITE" id="PS50255">
    <property type="entry name" value="CYTOCHROME_B5_2"/>
    <property type="match status" value="1"/>
</dbReference>
<feature type="domain" description="Cytochrome b5 heme-binding" evidence="14">
    <location>
        <begin position="2"/>
        <end position="78"/>
    </location>
</feature>
<dbReference type="PROSITE" id="PS00191">
    <property type="entry name" value="CYTOCHROME_B5_1"/>
    <property type="match status" value="1"/>
</dbReference>
<dbReference type="GO" id="GO:0016126">
    <property type="term" value="P:sterol biosynthetic process"/>
    <property type="evidence" value="ECO:0007669"/>
    <property type="project" value="TreeGrafter"/>
</dbReference>
<dbReference type="SUPFAM" id="SSF55856">
    <property type="entry name" value="Cytochrome b5-like heme/steroid binding domain"/>
    <property type="match status" value="1"/>
</dbReference>
<evidence type="ECO:0000256" key="5">
    <source>
        <dbReference type="ARBA" id="ARBA00022723"/>
    </source>
</evidence>
<evidence type="ECO:0000259" key="14">
    <source>
        <dbReference type="PROSITE" id="PS50255"/>
    </source>
</evidence>
<dbReference type="InterPro" id="IPR001199">
    <property type="entry name" value="Cyt_B5-like_heme/steroid-bd"/>
</dbReference>
<accession>A0A0C1C3G6</accession>
<dbReference type="GO" id="GO:0005789">
    <property type="term" value="C:endoplasmic reticulum membrane"/>
    <property type="evidence" value="ECO:0007669"/>
    <property type="project" value="UniProtKB-SubCell"/>
</dbReference>
<sequence>MPKTFTTAEVASHKTKGDLYIVIHDKIYDVTSFVDEHPGGEEVLLEVSGQDGTEAFEDVGHSDNAREALARLEVGILKRLPGQSAPTNANPSTSDPEKASTGLGVGLYVIVLVGLWATYVTCQYVEARSGKR</sequence>
<evidence type="ECO:0000256" key="11">
    <source>
        <dbReference type="ARBA" id="ARBA00037877"/>
    </source>
</evidence>
<comment type="similarity">
    <text evidence="12 13">Belongs to the cytochrome b5 family.</text>
</comment>
<proteinExistence type="inferred from homology"/>
<keyword evidence="5 13" id="KW-0479">Metal-binding</keyword>
<evidence type="ECO:0000256" key="1">
    <source>
        <dbReference type="ARBA" id="ARBA00004131"/>
    </source>
</evidence>
<protein>
    <submittedName>
        <fullName evidence="15">Cytochrome b5</fullName>
    </submittedName>
</protein>
<keyword evidence="16" id="KW-1185">Reference proteome</keyword>
<comment type="caution">
    <text evidence="15">The sequence shown here is derived from an EMBL/GenBank/DDBJ whole genome shotgun (WGS) entry which is preliminary data.</text>
</comment>
<keyword evidence="6" id="KW-0256">Endoplasmic reticulum</keyword>
<evidence type="ECO:0000313" key="15">
    <source>
        <dbReference type="EMBL" id="KIA75575.1"/>
    </source>
</evidence>